<dbReference type="AlphaFoldDB" id="A0AA40G0L5"/>
<protein>
    <submittedName>
        <fullName evidence="2">Uncharacterized protein</fullName>
    </submittedName>
</protein>
<dbReference type="Proteomes" id="UP001177670">
    <property type="component" value="Unassembled WGS sequence"/>
</dbReference>
<keyword evidence="1" id="KW-1133">Transmembrane helix</keyword>
<name>A0AA40G0L5_9HYME</name>
<accession>A0AA40G0L5</accession>
<feature type="transmembrane region" description="Helical" evidence="1">
    <location>
        <begin position="177"/>
        <end position="196"/>
    </location>
</feature>
<evidence type="ECO:0000256" key="1">
    <source>
        <dbReference type="SAM" id="Phobius"/>
    </source>
</evidence>
<gene>
    <name evidence="2" type="ORF">K0M31_019904</name>
</gene>
<keyword evidence="1" id="KW-0472">Membrane</keyword>
<reference evidence="2" key="1">
    <citation type="submission" date="2021-10" db="EMBL/GenBank/DDBJ databases">
        <title>Melipona bicolor Genome sequencing and assembly.</title>
        <authorList>
            <person name="Araujo N.S."/>
            <person name="Arias M.C."/>
        </authorList>
    </citation>
    <scope>NUCLEOTIDE SEQUENCE</scope>
    <source>
        <strain evidence="2">USP_2M_L1-L4_2017</strain>
        <tissue evidence="2">Whole body</tissue>
    </source>
</reference>
<proteinExistence type="predicted"/>
<evidence type="ECO:0000313" key="3">
    <source>
        <dbReference type="Proteomes" id="UP001177670"/>
    </source>
</evidence>
<feature type="transmembrane region" description="Helical" evidence="1">
    <location>
        <begin position="208"/>
        <end position="224"/>
    </location>
</feature>
<keyword evidence="3" id="KW-1185">Reference proteome</keyword>
<keyword evidence="1" id="KW-0812">Transmembrane</keyword>
<dbReference type="EMBL" id="JAHYIQ010000009">
    <property type="protein sequence ID" value="KAK1128753.1"/>
    <property type="molecule type" value="Genomic_DNA"/>
</dbReference>
<feature type="transmembrane region" description="Helical" evidence="1">
    <location>
        <begin position="50"/>
        <end position="66"/>
    </location>
</feature>
<sequence length="356" mass="42214">MLEEIASSWMIGLYSFLEISQFTPKVLNLWDKETFNVQPINDTRIKRSDVLLGYLIMFWVVLYFMYEKCLNSLLRRMRIPLMQRNRIIKAVWECGFCFGSICYLKSPTIKTLSFFAEEREVTHEELGVILHKSFYFHRAGIEILCHGAWIKGWVNLLFVSFIMNPYQEKWCTVVSTFLFYKAIDTIIINICRILLCASHNAGRKLSKLFFYLHCLSWIYLYVLFVPKLMLWPENMEHTRAQLGLWLWFIVECLDSVWFRFLGCAKATHWLEICLFPSPTREAIELAGIQKRHRESLKKLVNKTSKRAELWQTLFCAMAIKKKIKRIRQAKENDSMSEDNFMEGKLIETEGTREINE</sequence>
<evidence type="ECO:0000313" key="2">
    <source>
        <dbReference type="EMBL" id="KAK1128753.1"/>
    </source>
</evidence>
<comment type="caution">
    <text evidence="2">The sequence shown here is derived from an EMBL/GenBank/DDBJ whole genome shotgun (WGS) entry which is preliminary data.</text>
</comment>
<organism evidence="2 3">
    <name type="scientific">Melipona bicolor</name>
    <dbReference type="NCBI Taxonomy" id="60889"/>
    <lineage>
        <taxon>Eukaryota</taxon>
        <taxon>Metazoa</taxon>
        <taxon>Ecdysozoa</taxon>
        <taxon>Arthropoda</taxon>
        <taxon>Hexapoda</taxon>
        <taxon>Insecta</taxon>
        <taxon>Pterygota</taxon>
        <taxon>Neoptera</taxon>
        <taxon>Endopterygota</taxon>
        <taxon>Hymenoptera</taxon>
        <taxon>Apocrita</taxon>
        <taxon>Aculeata</taxon>
        <taxon>Apoidea</taxon>
        <taxon>Anthophila</taxon>
        <taxon>Apidae</taxon>
        <taxon>Melipona</taxon>
    </lineage>
</organism>